<dbReference type="Gene3D" id="3.50.90.10">
    <property type="entry name" value="YerB-like"/>
    <property type="match status" value="1"/>
</dbReference>
<evidence type="ECO:0000256" key="1">
    <source>
        <dbReference type="SAM" id="MobiDB-lite"/>
    </source>
</evidence>
<organism evidence="4 5">
    <name type="scientific">Paenibacillus phoenicis</name>
    <dbReference type="NCBI Taxonomy" id="554117"/>
    <lineage>
        <taxon>Bacteria</taxon>
        <taxon>Bacillati</taxon>
        <taxon>Bacillota</taxon>
        <taxon>Bacilli</taxon>
        <taxon>Bacillales</taxon>
        <taxon>Paenibacillaceae</taxon>
        <taxon>Paenibacillus</taxon>
    </lineage>
</organism>
<name>A0ABU5PRG8_9BACL</name>
<evidence type="ECO:0000259" key="2">
    <source>
        <dbReference type="Pfam" id="PF11258"/>
    </source>
</evidence>
<evidence type="ECO:0000259" key="3">
    <source>
        <dbReference type="Pfam" id="PF17479"/>
    </source>
</evidence>
<dbReference type="InterPro" id="IPR023158">
    <property type="entry name" value="YerB-like_sf"/>
</dbReference>
<feature type="domain" description="DUF3048" evidence="3">
    <location>
        <begin position="232"/>
        <end position="342"/>
    </location>
</feature>
<dbReference type="InterPro" id="IPR021416">
    <property type="entry name" value="DUF3048_N"/>
</dbReference>
<dbReference type="Proteomes" id="UP001292216">
    <property type="component" value="Unassembled WGS sequence"/>
</dbReference>
<evidence type="ECO:0000313" key="4">
    <source>
        <dbReference type="EMBL" id="MEA3572496.1"/>
    </source>
</evidence>
<dbReference type="InterPro" id="IPR035328">
    <property type="entry name" value="DUF3048_C"/>
</dbReference>
<dbReference type="EMBL" id="JAYERP010000002">
    <property type="protein sequence ID" value="MEA3572496.1"/>
    <property type="molecule type" value="Genomic_DNA"/>
</dbReference>
<dbReference type="Pfam" id="PF17479">
    <property type="entry name" value="DUF3048_C"/>
    <property type="match status" value="1"/>
</dbReference>
<reference evidence="4 5" key="1">
    <citation type="submission" date="2023-12" db="EMBL/GenBank/DDBJ databases">
        <title>Whole genome sequencing of Paenibacillus phoenicis isolated from the Phoenix Mars Lander spacecraft assembly facility.</title>
        <authorList>
            <person name="Garcia A."/>
            <person name="Venkateswaran K."/>
        </authorList>
    </citation>
    <scope>NUCLEOTIDE SEQUENCE [LARGE SCALE GENOMIC DNA]</scope>
    <source>
        <strain evidence="4 5">3PO2SA</strain>
    </source>
</reference>
<proteinExistence type="predicted"/>
<accession>A0ABU5PRG8</accession>
<feature type="domain" description="DUF3048" evidence="2">
    <location>
        <begin position="63"/>
        <end position="204"/>
    </location>
</feature>
<evidence type="ECO:0000313" key="5">
    <source>
        <dbReference type="Proteomes" id="UP001292216"/>
    </source>
</evidence>
<feature type="region of interest" description="Disordered" evidence="1">
    <location>
        <begin position="32"/>
        <end position="60"/>
    </location>
</feature>
<keyword evidence="5" id="KW-1185">Reference proteome</keyword>
<protein>
    <submittedName>
        <fullName evidence="4">DUF3048 domain-containing protein</fullName>
    </submittedName>
</protein>
<dbReference type="RefSeq" id="WP_323079214.1">
    <property type="nucleotide sequence ID" value="NZ_CBCSKM010000019.1"/>
</dbReference>
<dbReference type="PROSITE" id="PS51257">
    <property type="entry name" value="PROKAR_LIPOPROTEIN"/>
    <property type="match status" value="1"/>
</dbReference>
<dbReference type="Pfam" id="PF11258">
    <property type="entry name" value="DUF3048"/>
    <property type="match status" value="1"/>
</dbReference>
<comment type="caution">
    <text evidence="4">The sequence shown here is derived from an EMBL/GenBank/DDBJ whole genome shotgun (WGS) entry which is preliminary data.</text>
</comment>
<dbReference type="SUPFAM" id="SSF159774">
    <property type="entry name" value="YerB-like"/>
    <property type="match status" value="1"/>
</dbReference>
<gene>
    <name evidence="4" type="ORF">U9M73_21450</name>
</gene>
<sequence>MPLKSLKLSWLLLLFLLIVMLSACGKVEETATPADNIAPPQQTETPEDTAEPEPAAPAYTAPLTGLPLEEPLTRRPLAIMINNAPAARPQSGLIDADVVYEVLAEGGVTRLVSIFHSQADNAKIGPIRSIRPYMIDLGESYHGVLVHAGASNEAFAILQRQHKEDLDEITNAGAYFWRDKSRKAPHNLYSNVEKLLEGAAKRGYTTEDTAVPGYLFYKENEHSDSLETANHVEIKFQLDSYRVGYEYDAASGLYKRFINGEPHTDLETGDPLTAANVVVMGADHRVLDDVGRLEVGLELGGEAILFQQGKVIQANWIRKEGDIIRFIKDNAEIPMVPGQTFIHVVPNTPDFASHVKAE</sequence>